<dbReference type="CDD" id="cd03280">
    <property type="entry name" value="ABC_MutS2"/>
    <property type="match status" value="1"/>
</dbReference>
<dbReference type="EC" id="3.6.4.-" evidence="7"/>
<keyword evidence="2 7" id="KW-0547">Nucleotide-binding</keyword>
<dbReference type="GO" id="GO:0019843">
    <property type="term" value="F:rRNA binding"/>
    <property type="evidence" value="ECO:0007669"/>
    <property type="project" value="UniProtKB-UniRule"/>
</dbReference>
<reference evidence="11 12" key="1">
    <citation type="submission" date="2020-06" db="EMBL/GenBank/DDBJ databases">
        <title>Genomic analysis of Salicibibacter sp. NKC21-4.</title>
        <authorList>
            <person name="Oh Y.J."/>
        </authorList>
    </citation>
    <scope>NUCLEOTIDE SEQUENCE [LARGE SCALE GENOMIC DNA]</scope>
    <source>
        <strain evidence="11 12">NKC21-4</strain>
    </source>
</reference>
<dbReference type="Gene3D" id="3.30.1370.110">
    <property type="match status" value="1"/>
</dbReference>
<dbReference type="KEGG" id="scib:HUG20_14535"/>
<dbReference type="GO" id="GO:0016887">
    <property type="term" value="F:ATP hydrolysis activity"/>
    <property type="evidence" value="ECO:0007669"/>
    <property type="project" value="InterPro"/>
</dbReference>
<feature type="binding site" evidence="7">
    <location>
        <begin position="337"/>
        <end position="344"/>
    </location>
    <ligand>
        <name>ATP</name>
        <dbReference type="ChEBI" id="CHEBI:30616"/>
    </ligand>
</feature>
<comment type="function">
    <text evidence="7">Acts as a ribosome collision sensor, splitting the ribosome into its 2 subunits. Detects stalled/collided 70S ribosomes which it binds and splits by an ATP-hydrolysis driven conformational change. Acts upstream of the ribosome quality control system (RQC), a ribosome-associated complex that mediates the extraction of incompletely synthesized nascent chains from stalled ribosomes and their subsequent degradation. Probably generates substrates for RQC.</text>
</comment>
<dbReference type="Gene3D" id="3.40.50.300">
    <property type="entry name" value="P-loop containing nucleotide triphosphate hydrolases"/>
    <property type="match status" value="1"/>
</dbReference>
<proteinExistence type="inferred from homology"/>
<dbReference type="NCBIfam" id="TIGR01069">
    <property type="entry name" value="mutS2"/>
    <property type="match status" value="1"/>
</dbReference>
<dbReference type="Proteomes" id="UP000595349">
    <property type="component" value="Chromosome"/>
</dbReference>
<evidence type="ECO:0000256" key="2">
    <source>
        <dbReference type="ARBA" id="ARBA00022741"/>
    </source>
</evidence>
<evidence type="ECO:0000313" key="11">
    <source>
        <dbReference type="EMBL" id="QQK80991.1"/>
    </source>
</evidence>
<dbReference type="SUPFAM" id="SSF160443">
    <property type="entry name" value="SMR domain-like"/>
    <property type="match status" value="1"/>
</dbReference>
<dbReference type="InterPro" id="IPR046893">
    <property type="entry name" value="MSSS"/>
</dbReference>
<feature type="region of interest" description="Disordered" evidence="9">
    <location>
        <begin position="681"/>
        <end position="712"/>
    </location>
</feature>
<dbReference type="EMBL" id="CP054706">
    <property type="protein sequence ID" value="QQK80991.1"/>
    <property type="molecule type" value="Genomic_DNA"/>
</dbReference>
<keyword evidence="1 7" id="KW-0699">rRNA-binding</keyword>
<dbReference type="GO" id="GO:0043023">
    <property type="term" value="F:ribosomal large subunit binding"/>
    <property type="evidence" value="ECO:0007669"/>
    <property type="project" value="UniProtKB-UniRule"/>
</dbReference>
<keyword evidence="3 7" id="KW-0378">Hydrolase</keyword>
<dbReference type="SMART" id="SM00463">
    <property type="entry name" value="SMR"/>
    <property type="match status" value="1"/>
</dbReference>
<feature type="region of interest" description="Disordered" evidence="9">
    <location>
        <begin position="767"/>
        <end position="788"/>
    </location>
</feature>
<dbReference type="InterPro" id="IPR036187">
    <property type="entry name" value="DNA_mismatch_repair_MutS_sf"/>
</dbReference>
<protein>
    <recommendedName>
        <fullName evidence="7">Endonuclease MutS2</fullName>
        <ecNumber evidence="7">3.1.-.-</ecNumber>
    </recommendedName>
    <alternativeName>
        <fullName evidence="7">Ribosome-associated protein quality control-upstream factor</fullName>
        <shortName evidence="7">RQC-upstream factor</shortName>
        <shortName evidence="7">RqcU</shortName>
        <ecNumber evidence="7">3.6.4.-</ecNumber>
    </alternativeName>
</protein>
<keyword evidence="7 11" id="KW-0255">Endonuclease</keyword>
<name>A0A7T6ZCQ5_9BACI</name>
<dbReference type="PIRSF" id="PIRSF005814">
    <property type="entry name" value="MutS_YshD"/>
    <property type="match status" value="1"/>
</dbReference>
<feature type="coiled-coil region" evidence="8">
    <location>
        <begin position="518"/>
        <end position="602"/>
    </location>
</feature>
<dbReference type="InterPro" id="IPR000432">
    <property type="entry name" value="DNA_mismatch_repair_MutS_C"/>
</dbReference>
<dbReference type="SMART" id="SM00533">
    <property type="entry name" value="MUTSd"/>
    <property type="match status" value="1"/>
</dbReference>
<comment type="subunit">
    <text evidence="7">Homodimer. Binds to stalled ribosomes, contacting rRNA.</text>
</comment>
<evidence type="ECO:0000256" key="9">
    <source>
        <dbReference type="SAM" id="MobiDB-lite"/>
    </source>
</evidence>
<dbReference type="GO" id="GO:0030983">
    <property type="term" value="F:mismatched DNA binding"/>
    <property type="evidence" value="ECO:0007669"/>
    <property type="project" value="InterPro"/>
</dbReference>
<keyword evidence="12" id="KW-1185">Reference proteome</keyword>
<dbReference type="InterPro" id="IPR002625">
    <property type="entry name" value="Smr_dom"/>
</dbReference>
<evidence type="ECO:0000256" key="5">
    <source>
        <dbReference type="ARBA" id="ARBA00022884"/>
    </source>
</evidence>
<comment type="function">
    <text evidence="7">Endonuclease that is involved in the suppression of homologous recombination and thus may have a key role in the control of bacterial genetic diversity.</text>
</comment>
<feature type="domain" description="Smr" evidence="10">
    <location>
        <begin position="713"/>
        <end position="788"/>
    </location>
</feature>
<dbReference type="InterPro" id="IPR045076">
    <property type="entry name" value="MutS"/>
</dbReference>
<dbReference type="HAMAP" id="MF_00092">
    <property type="entry name" value="MutS2"/>
    <property type="match status" value="1"/>
</dbReference>
<feature type="compositionally biased region" description="Polar residues" evidence="9">
    <location>
        <begin position="697"/>
        <end position="706"/>
    </location>
</feature>
<dbReference type="SMART" id="SM00534">
    <property type="entry name" value="MUTSac"/>
    <property type="match status" value="1"/>
</dbReference>
<organism evidence="11 12">
    <name type="scientific">Salicibibacter cibi</name>
    <dbReference type="NCBI Taxonomy" id="2743001"/>
    <lineage>
        <taxon>Bacteria</taxon>
        <taxon>Bacillati</taxon>
        <taxon>Bacillota</taxon>
        <taxon>Bacilli</taxon>
        <taxon>Bacillales</taxon>
        <taxon>Bacillaceae</taxon>
        <taxon>Salicibibacter</taxon>
    </lineage>
</organism>
<accession>A0A7T6ZCQ5</accession>
<dbReference type="GO" id="GO:0072344">
    <property type="term" value="P:rescue of stalled ribosome"/>
    <property type="evidence" value="ECO:0007669"/>
    <property type="project" value="UniProtKB-UniRule"/>
</dbReference>
<feature type="coiled-coil region" evidence="8">
    <location>
        <begin position="149"/>
        <end position="176"/>
    </location>
</feature>
<evidence type="ECO:0000256" key="6">
    <source>
        <dbReference type="ARBA" id="ARBA00023125"/>
    </source>
</evidence>
<dbReference type="SUPFAM" id="SSF52540">
    <property type="entry name" value="P-loop containing nucleoside triphosphate hydrolases"/>
    <property type="match status" value="1"/>
</dbReference>
<dbReference type="SUPFAM" id="SSF48334">
    <property type="entry name" value="DNA repair protein MutS, domain III"/>
    <property type="match status" value="1"/>
</dbReference>
<dbReference type="PROSITE" id="PS50828">
    <property type="entry name" value="SMR"/>
    <property type="match status" value="1"/>
</dbReference>
<keyword evidence="4 7" id="KW-0067">ATP-binding</keyword>
<dbReference type="GO" id="GO:0140664">
    <property type="term" value="F:ATP-dependent DNA damage sensor activity"/>
    <property type="evidence" value="ECO:0007669"/>
    <property type="project" value="InterPro"/>
</dbReference>
<dbReference type="GO" id="GO:0005524">
    <property type="term" value="F:ATP binding"/>
    <property type="evidence" value="ECO:0007669"/>
    <property type="project" value="UniProtKB-UniRule"/>
</dbReference>
<dbReference type="InterPro" id="IPR007696">
    <property type="entry name" value="DNA_mismatch_repair_MutS_core"/>
</dbReference>
<dbReference type="GO" id="GO:0006298">
    <property type="term" value="P:mismatch repair"/>
    <property type="evidence" value="ECO:0007669"/>
    <property type="project" value="InterPro"/>
</dbReference>
<comment type="similarity">
    <text evidence="7">Belongs to the DNA mismatch repair MutS family. MutS2 subfamily.</text>
</comment>
<dbReference type="PANTHER" id="PTHR48466">
    <property type="entry name" value="OS10G0509000 PROTEIN-RELATED"/>
    <property type="match status" value="1"/>
</dbReference>
<evidence type="ECO:0000256" key="8">
    <source>
        <dbReference type="SAM" id="Coils"/>
    </source>
</evidence>
<dbReference type="FunFam" id="3.40.50.300:FF:000830">
    <property type="entry name" value="Endonuclease MutS2"/>
    <property type="match status" value="1"/>
</dbReference>
<feature type="compositionally biased region" description="Basic and acidic residues" evidence="9">
    <location>
        <begin position="681"/>
        <end position="696"/>
    </location>
</feature>
<dbReference type="InterPro" id="IPR005747">
    <property type="entry name" value="MutS2"/>
</dbReference>
<keyword evidence="6 7" id="KW-0238">DNA-binding</keyword>
<dbReference type="Pfam" id="PF01713">
    <property type="entry name" value="Smr"/>
    <property type="match status" value="1"/>
</dbReference>
<evidence type="ECO:0000259" key="10">
    <source>
        <dbReference type="PROSITE" id="PS50828"/>
    </source>
</evidence>
<keyword evidence="7" id="KW-0540">Nuclease</keyword>
<dbReference type="GO" id="GO:0004519">
    <property type="term" value="F:endonuclease activity"/>
    <property type="evidence" value="ECO:0007669"/>
    <property type="project" value="UniProtKB-UniRule"/>
</dbReference>
<dbReference type="Pfam" id="PF00488">
    <property type="entry name" value="MutS_V"/>
    <property type="match status" value="1"/>
</dbReference>
<dbReference type="GO" id="GO:0045910">
    <property type="term" value="P:negative regulation of DNA recombination"/>
    <property type="evidence" value="ECO:0007669"/>
    <property type="project" value="InterPro"/>
</dbReference>
<dbReference type="PROSITE" id="PS00486">
    <property type="entry name" value="DNA_MISMATCH_REPAIR_2"/>
    <property type="match status" value="1"/>
</dbReference>
<evidence type="ECO:0000256" key="4">
    <source>
        <dbReference type="ARBA" id="ARBA00022840"/>
    </source>
</evidence>
<dbReference type="AlphaFoldDB" id="A0A7T6ZCQ5"/>
<dbReference type="Pfam" id="PF20297">
    <property type="entry name" value="MSSS"/>
    <property type="match status" value="1"/>
</dbReference>
<evidence type="ECO:0000256" key="7">
    <source>
        <dbReference type="HAMAP-Rule" id="MF_00092"/>
    </source>
</evidence>
<evidence type="ECO:0000256" key="3">
    <source>
        <dbReference type="ARBA" id="ARBA00022801"/>
    </source>
</evidence>
<dbReference type="PANTHER" id="PTHR48466:SF2">
    <property type="entry name" value="OS10G0509000 PROTEIN"/>
    <property type="match status" value="1"/>
</dbReference>
<dbReference type="RefSeq" id="WP_200085392.1">
    <property type="nucleotide sequence ID" value="NZ_CP054706.1"/>
</dbReference>
<dbReference type="InterPro" id="IPR027417">
    <property type="entry name" value="P-loop_NTPase"/>
</dbReference>
<keyword evidence="5 7" id="KW-0694">RNA-binding</keyword>
<gene>
    <name evidence="7" type="primary">mutS2</name>
    <name evidence="7" type="synonym">rqcU</name>
    <name evidence="11" type="ORF">HUG20_14535</name>
</gene>
<evidence type="ECO:0000313" key="12">
    <source>
        <dbReference type="Proteomes" id="UP000595349"/>
    </source>
</evidence>
<dbReference type="EC" id="3.1.-.-" evidence="7"/>
<sequence>MQEDMLRTLEYHKMKNQLMEHVASDLGKEKIHNLFPHMELTVVQVAQEETAEGEQVLRFRGHIPLGGVHDIRAEIKRAQLGSVLDPQDFTNINDTIRAGNQLKAFIEQLLEEEEEVSIPHLQAYAFELFPLKNLETTIRRTISEDGHVLDSASDSLRTARQQIRTFEATIRSKLEQILRSRDAETKLSDRVVTIRNERYVIPVKQAYRNAFGGIVHDQSSSGQTLFIEPQSVVTANNQRREAKMKEKQEIERILRMLTEEVAMEGEHLSSNTATLAQLDFISAKALYAQKIRGVQPQLNDRRYVYFPKSRHPLLNADDVVPIDLEIGGDYHSLVITGPNTGGKTVALKTVGLFTLMAQSGLFLPAAEKTEATVFTNIFADIGDEQSIEQSLSTFSSHMTNIVSILQDVDDQSLVLFDELGAGTDPAEGAALAVSILDEVHDRDARTVATTHYTELKGYAYNRSGVMNASVEFDVDTLSPTYRLLTGVPGRSNAFAISRRLGLSENIIEAAESEMAADTKQAEQMITSLEARYQQAEQAQEEADETRRQAEELHRELDRAFTDLQKQKQAIYEEAEAKAKAEVEKAKEEAEIIIADLRRLQQEGHAVKEHELIDARKGLEETPPQLTKKQQQVKRKAQKAASYEPGEEVFVPRFNQSGHIVETSGKDEYSVQLGIMKMTLKADDLEKTSQPKPEKTGKSVTRVSGRSSHVKPELDLRGERYENAMTEVEKYLDEAVLAGYGRVHIIHGKGTGALRKGVKELLAKHPSVKNTRDGGMNEGGIGNTVVELK</sequence>
<keyword evidence="8" id="KW-0175">Coiled coil</keyword>
<evidence type="ECO:0000256" key="1">
    <source>
        <dbReference type="ARBA" id="ARBA00022730"/>
    </source>
</evidence>
<dbReference type="InterPro" id="IPR036063">
    <property type="entry name" value="Smr_dom_sf"/>
</dbReference>